<accession>A0A0B2VMK7</accession>
<evidence type="ECO:0000313" key="2">
    <source>
        <dbReference type="Proteomes" id="UP000031036"/>
    </source>
</evidence>
<evidence type="ECO:0000313" key="1">
    <source>
        <dbReference type="EMBL" id="KHN82803.1"/>
    </source>
</evidence>
<name>A0A0B2VMK7_TOXCA</name>
<dbReference type="EMBL" id="JPKZ01001306">
    <property type="protein sequence ID" value="KHN82803.1"/>
    <property type="molecule type" value="Genomic_DNA"/>
</dbReference>
<comment type="caution">
    <text evidence="1">The sequence shown here is derived from an EMBL/GenBank/DDBJ whole genome shotgun (WGS) entry which is preliminary data.</text>
</comment>
<keyword evidence="2" id="KW-1185">Reference proteome</keyword>
<proteinExistence type="predicted"/>
<organism evidence="1 2">
    <name type="scientific">Toxocara canis</name>
    <name type="common">Canine roundworm</name>
    <dbReference type="NCBI Taxonomy" id="6265"/>
    <lineage>
        <taxon>Eukaryota</taxon>
        <taxon>Metazoa</taxon>
        <taxon>Ecdysozoa</taxon>
        <taxon>Nematoda</taxon>
        <taxon>Chromadorea</taxon>
        <taxon>Rhabditida</taxon>
        <taxon>Spirurina</taxon>
        <taxon>Ascaridomorpha</taxon>
        <taxon>Ascaridoidea</taxon>
        <taxon>Toxocaridae</taxon>
        <taxon>Toxocara</taxon>
    </lineage>
</organism>
<protein>
    <submittedName>
        <fullName evidence="1">Uncharacterized protein</fullName>
    </submittedName>
</protein>
<reference evidence="1 2" key="1">
    <citation type="submission" date="2014-11" db="EMBL/GenBank/DDBJ databases">
        <title>Genetic blueprint of the zoonotic pathogen Toxocara canis.</title>
        <authorList>
            <person name="Zhu X.-Q."/>
            <person name="Korhonen P.K."/>
            <person name="Cai H."/>
            <person name="Young N.D."/>
            <person name="Nejsum P."/>
            <person name="von Samson-Himmelstjerna G."/>
            <person name="Boag P.R."/>
            <person name="Tan P."/>
            <person name="Li Q."/>
            <person name="Min J."/>
            <person name="Yang Y."/>
            <person name="Wang X."/>
            <person name="Fang X."/>
            <person name="Hall R.S."/>
            <person name="Hofmann A."/>
            <person name="Sternberg P.W."/>
            <person name="Jex A.R."/>
            <person name="Gasser R.B."/>
        </authorList>
    </citation>
    <scope>NUCLEOTIDE SEQUENCE [LARGE SCALE GENOMIC DNA]</scope>
    <source>
        <strain evidence="1">PN_DK_2014</strain>
    </source>
</reference>
<sequence length="134" mass="15322">MRRSAPLFFKMHVALSLLSYFQEYLLFPFQPLNIYMRKRLKEPCAGSRLEGRGGRLSFGKLPLIATTWITVGMPLLYECPWQFPVAVGMPAVEKLPRSPTVVENFCIENGESFFSSSSAYVLISLFLLHFTFCQ</sequence>
<gene>
    <name evidence="1" type="ORF">Tcan_00228</name>
</gene>
<dbReference type="Proteomes" id="UP000031036">
    <property type="component" value="Unassembled WGS sequence"/>
</dbReference>
<dbReference type="AlphaFoldDB" id="A0A0B2VMK7"/>